<evidence type="ECO:0000313" key="12">
    <source>
        <dbReference type="EMBL" id="CAL8095255.1"/>
    </source>
</evidence>
<keyword evidence="5 10" id="KW-0479">Metal-binding</keyword>
<comment type="cofactor">
    <cofactor evidence="1 10">
        <name>Zn(2+)</name>
        <dbReference type="ChEBI" id="CHEBI:29105"/>
    </cofactor>
</comment>
<dbReference type="PROSITE" id="PS00903">
    <property type="entry name" value="CYT_DCMP_DEAMINASES_1"/>
    <property type="match status" value="1"/>
</dbReference>
<dbReference type="InterPro" id="IPR050202">
    <property type="entry name" value="Cyt/Deoxycyt_deaminase"/>
</dbReference>
<evidence type="ECO:0000256" key="5">
    <source>
        <dbReference type="ARBA" id="ARBA00022723"/>
    </source>
</evidence>
<name>A0ABP1QA35_9HEXA</name>
<comment type="similarity">
    <text evidence="3 10">Belongs to the cytidine and deoxycytidylate deaminase family.</text>
</comment>
<dbReference type="InterPro" id="IPR016193">
    <property type="entry name" value="Cytidine_deaminase-like"/>
</dbReference>
<evidence type="ECO:0000256" key="1">
    <source>
        <dbReference type="ARBA" id="ARBA00001947"/>
    </source>
</evidence>
<evidence type="ECO:0000256" key="6">
    <source>
        <dbReference type="ARBA" id="ARBA00022801"/>
    </source>
</evidence>
<sequence>MNIWYPSYLYCVRTDDLIQNLIKRSEEARKRAYCPYSKFAVGAAIYCDDGSIVTGCNVECIVLGLTNCAERTAVFKAVSEGKTKFSMIAVAAVNEDKIVSPCGQCRQMLAEFNPRIPIYLYNPTTNMVGYGTLEYFLPHSFNPENVRLDGP</sequence>
<dbReference type="InterPro" id="IPR002125">
    <property type="entry name" value="CMP_dCMP_dom"/>
</dbReference>
<dbReference type="PANTHER" id="PTHR11644">
    <property type="entry name" value="CYTIDINE DEAMINASE"/>
    <property type="match status" value="1"/>
</dbReference>
<dbReference type="EC" id="3.5.4.5" evidence="4 10"/>
<dbReference type="EMBL" id="CAXLJM020000027">
    <property type="protein sequence ID" value="CAL8095255.1"/>
    <property type="molecule type" value="Genomic_DNA"/>
</dbReference>
<protein>
    <recommendedName>
        <fullName evidence="4 10">Cytidine deaminase</fullName>
        <ecNumber evidence="4 10">3.5.4.5</ecNumber>
    </recommendedName>
    <alternativeName>
        <fullName evidence="8 10">Cytidine aminohydrolase</fullName>
    </alternativeName>
</protein>
<dbReference type="CDD" id="cd01283">
    <property type="entry name" value="cytidine_deaminase"/>
    <property type="match status" value="1"/>
</dbReference>
<dbReference type="InterPro" id="IPR006262">
    <property type="entry name" value="Cyt_deam_tetra"/>
</dbReference>
<evidence type="ECO:0000259" key="11">
    <source>
        <dbReference type="PROSITE" id="PS51747"/>
    </source>
</evidence>
<dbReference type="Pfam" id="PF00383">
    <property type="entry name" value="dCMP_cyt_deam_1"/>
    <property type="match status" value="1"/>
</dbReference>
<dbReference type="InterPro" id="IPR016192">
    <property type="entry name" value="APOBEC/CMP_deaminase_Zn-bd"/>
</dbReference>
<dbReference type="NCBIfam" id="TIGR01354">
    <property type="entry name" value="cyt_deam_tetra"/>
    <property type="match status" value="1"/>
</dbReference>
<evidence type="ECO:0000256" key="4">
    <source>
        <dbReference type="ARBA" id="ARBA00012783"/>
    </source>
</evidence>
<organism evidence="12 13">
    <name type="scientific">Orchesella dallaii</name>
    <dbReference type="NCBI Taxonomy" id="48710"/>
    <lineage>
        <taxon>Eukaryota</taxon>
        <taxon>Metazoa</taxon>
        <taxon>Ecdysozoa</taxon>
        <taxon>Arthropoda</taxon>
        <taxon>Hexapoda</taxon>
        <taxon>Collembola</taxon>
        <taxon>Entomobryomorpha</taxon>
        <taxon>Entomobryoidea</taxon>
        <taxon>Orchesellidae</taxon>
        <taxon>Orchesellinae</taxon>
        <taxon>Orchesella</taxon>
    </lineage>
</organism>
<evidence type="ECO:0000313" key="13">
    <source>
        <dbReference type="Proteomes" id="UP001642540"/>
    </source>
</evidence>
<comment type="catalytic activity">
    <reaction evidence="9 10">
        <text>cytidine + H2O + H(+) = uridine + NH4(+)</text>
        <dbReference type="Rhea" id="RHEA:16069"/>
        <dbReference type="ChEBI" id="CHEBI:15377"/>
        <dbReference type="ChEBI" id="CHEBI:15378"/>
        <dbReference type="ChEBI" id="CHEBI:16704"/>
        <dbReference type="ChEBI" id="CHEBI:17562"/>
        <dbReference type="ChEBI" id="CHEBI:28938"/>
        <dbReference type="EC" id="3.5.4.5"/>
    </reaction>
</comment>
<dbReference type="PANTHER" id="PTHR11644:SF2">
    <property type="entry name" value="CYTIDINE DEAMINASE"/>
    <property type="match status" value="1"/>
</dbReference>
<gene>
    <name evidence="12" type="ORF">ODALV1_LOCUS9019</name>
</gene>
<accession>A0ABP1QA35</accession>
<dbReference type="Proteomes" id="UP001642540">
    <property type="component" value="Unassembled WGS sequence"/>
</dbReference>
<evidence type="ECO:0000256" key="8">
    <source>
        <dbReference type="ARBA" id="ARBA00032005"/>
    </source>
</evidence>
<feature type="domain" description="CMP/dCMP-type deaminase" evidence="11">
    <location>
        <begin position="16"/>
        <end position="144"/>
    </location>
</feature>
<dbReference type="NCBIfam" id="NF004064">
    <property type="entry name" value="PRK05578.1"/>
    <property type="match status" value="1"/>
</dbReference>
<dbReference type="PROSITE" id="PS51747">
    <property type="entry name" value="CYT_DCMP_DEAMINASES_2"/>
    <property type="match status" value="1"/>
</dbReference>
<comment type="catalytic activity">
    <reaction evidence="10">
        <text>2'-deoxycytidine + H2O + H(+) = 2'-deoxyuridine + NH4(+)</text>
        <dbReference type="Rhea" id="RHEA:13433"/>
        <dbReference type="ChEBI" id="CHEBI:15377"/>
        <dbReference type="ChEBI" id="CHEBI:15378"/>
        <dbReference type="ChEBI" id="CHEBI:15698"/>
        <dbReference type="ChEBI" id="CHEBI:16450"/>
        <dbReference type="ChEBI" id="CHEBI:28938"/>
        <dbReference type="EC" id="3.5.4.5"/>
    </reaction>
</comment>
<dbReference type="Gene3D" id="3.40.140.10">
    <property type="entry name" value="Cytidine Deaminase, domain 2"/>
    <property type="match status" value="1"/>
</dbReference>
<evidence type="ECO:0000256" key="2">
    <source>
        <dbReference type="ARBA" id="ARBA00003949"/>
    </source>
</evidence>
<comment type="function">
    <text evidence="2 10">This enzyme scavenges exogenous and endogenous cytidine and 2'-deoxycytidine for UMP synthesis.</text>
</comment>
<evidence type="ECO:0000256" key="3">
    <source>
        <dbReference type="ARBA" id="ARBA00006576"/>
    </source>
</evidence>
<dbReference type="SUPFAM" id="SSF53927">
    <property type="entry name" value="Cytidine deaminase-like"/>
    <property type="match status" value="1"/>
</dbReference>
<reference evidence="12 13" key="1">
    <citation type="submission" date="2024-08" db="EMBL/GenBank/DDBJ databases">
        <authorList>
            <person name="Cucini C."/>
            <person name="Frati F."/>
        </authorList>
    </citation>
    <scope>NUCLEOTIDE SEQUENCE [LARGE SCALE GENOMIC DNA]</scope>
</reference>
<proteinExistence type="inferred from homology"/>
<evidence type="ECO:0000256" key="9">
    <source>
        <dbReference type="ARBA" id="ARBA00049558"/>
    </source>
</evidence>
<keyword evidence="7 10" id="KW-0862">Zinc</keyword>
<evidence type="ECO:0000256" key="7">
    <source>
        <dbReference type="ARBA" id="ARBA00022833"/>
    </source>
</evidence>
<keyword evidence="6 10" id="KW-0378">Hydrolase</keyword>
<keyword evidence="13" id="KW-1185">Reference proteome</keyword>
<evidence type="ECO:0000256" key="10">
    <source>
        <dbReference type="RuleBase" id="RU364006"/>
    </source>
</evidence>
<comment type="caution">
    <text evidence="12">The sequence shown here is derived from an EMBL/GenBank/DDBJ whole genome shotgun (WGS) entry which is preliminary data.</text>
</comment>